<dbReference type="InterPro" id="IPR022764">
    <property type="entry name" value="Peptidase_S54_rhomboid_dom"/>
</dbReference>
<evidence type="ECO:0000313" key="10">
    <source>
        <dbReference type="Proteomes" id="UP000245207"/>
    </source>
</evidence>
<evidence type="ECO:0000256" key="3">
    <source>
        <dbReference type="ARBA" id="ARBA00022692"/>
    </source>
</evidence>
<dbReference type="Pfam" id="PF01694">
    <property type="entry name" value="Rhomboid"/>
    <property type="match status" value="1"/>
</dbReference>
<dbReference type="PANTHER" id="PTHR43731">
    <property type="entry name" value="RHOMBOID PROTEASE"/>
    <property type="match status" value="1"/>
</dbReference>
<organism evidence="9 10">
    <name type="scientific">Artemisia annua</name>
    <name type="common">Sweet wormwood</name>
    <dbReference type="NCBI Taxonomy" id="35608"/>
    <lineage>
        <taxon>Eukaryota</taxon>
        <taxon>Viridiplantae</taxon>
        <taxon>Streptophyta</taxon>
        <taxon>Embryophyta</taxon>
        <taxon>Tracheophyta</taxon>
        <taxon>Spermatophyta</taxon>
        <taxon>Magnoliopsida</taxon>
        <taxon>eudicotyledons</taxon>
        <taxon>Gunneridae</taxon>
        <taxon>Pentapetalae</taxon>
        <taxon>asterids</taxon>
        <taxon>campanulids</taxon>
        <taxon>Asterales</taxon>
        <taxon>Asteraceae</taxon>
        <taxon>Asteroideae</taxon>
        <taxon>Anthemideae</taxon>
        <taxon>Artemisiinae</taxon>
        <taxon>Artemisia</taxon>
    </lineage>
</organism>
<keyword evidence="3 7" id="KW-0812">Transmembrane</keyword>
<feature type="transmembrane region" description="Helical" evidence="7">
    <location>
        <begin position="62"/>
        <end position="84"/>
    </location>
</feature>
<keyword evidence="10" id="KW-1185">Reference proteome</keyword>
<evidence type="ECO:0000256" key="7">
    <source>
        <dbReference type="SAM" id="Phobius"/>
    </source>
</evidence>
<evidence type="ECO:0000256" key="4">
    <source>
        <dbReference type="ARBA" id="ARBA00022801"/>
    </source>
</evidence>
<dbReference type="SUPFAM" id="SSF144091">
    <property type="entry name" value="Rhomboid-like"/>
    <property type="match status" value="1"/>
</dbReference>
<evidence type="ECO:0000313" key="9">
    <source>
        <dbReference type="EMBL" id="PWA93417.1"/>
    </source>
</evidence>
<keyword evidence="4" id="KW-0378">Hydrolase</keyword>
<dbReference type="OrthoDB" id="1740738at2759"/>
<comment type="similarity">
    <text evidence="2">Belongs to the peptidase S54 family.</text>
</comment>
<evidence type="ECO:0000259" key="8">
    <source>
        <dbReference type="Pfam" id="PF01694"/>
    </source>
</evidence>
<protein>
    <recommendedName>
        <fullName evidence="8">Peptidase S54 rhomboid domain-containing protein</fullName>
    </recommendedName>
</protein>
<gene>
    <name evidence="9" type="ORF">CTI12_AA072230</name>
</gene>
<evidence type="ECO:0000256" key="1">
    <source>
        <dbReference type="ARBA" id="ARBA00004141"/>
    </source>
</evidence>
<reference evidence="9 10" key="1">
    <citation type="journal article" date="2018" name="Mol. Plant">
        <title>The genome of Artemisia annua provides insight into the evolution of Asteraceae family and artemisinin biosynthesis.</title>
        <authorList>
            <person name="Shen Q."/>
            <person name="Zhang L."/>
            <person name="Liao Z."/>
            <person name="Wang S."/>
            <person name="Yan T."/>
            <person name="Shi P."/>
            <person name="Liu M."/>
            <person name="Fu X."/>
            <person name="Pan Q."/>
            <person name="Wang Y."/>
            <person name="Lv Z."/>
            <person name="Lu X."/>
            <person name="Zhang F."/>
            <person name="Jiang W."/>
            <person name="Ma Y."/>
            <person name="Chen M."/>
            <person name="Hao X."/>
            <person name="Li L."/>
            <person name="Tang Y."/>
            <person name="Lv G."/>
            <person name="Zhou Y."/>
            <person name="Sun X."/>
            <person name="Brodelius P.E."/>
            <person name="Rose J.K.C."/>
            <person name="Tang K."/>
        </authorList>
    </citation>
    <scope>NUCLEOTIDE SEQUENCE [LARGE SCALE GENOMIC DNA]</scope>
    <source>
        <strain evidence="10">cv. Huhao1</strain>
        <tissue evidence="9">Leaf</tissue>
    </source>
</reference>
<keyword evidence="6 7" id="KW-0472">Membrane</keyword>
<dbReference type="GO" id="GO:0004252">
    <property type="term" value="F:serine-type endopeptidase activity"/>
    <property type="evidence" value="ECO:0007669"/>
    <property type="project" value="InterPro"/>
</dbReference>
<feature type="domain" description="Peptidase S54 rhomboid" evidence="8">
    <location>
        <begin position="23"/>
        <end position="97"/>
    </location>
</feature>
<comment type="subcellular location">
    <subcellularLocation>
        <location evidence="1">Membrane</location>
        <topology evidence="1">Multi-pass membrane protein</topology>
    </subcellularLocation>
</comment>
<evidence type="ECO:0000256" key="2">
    <source>
        <dbReference type="ARBA" id="ARBA00009045"/>
    </source>
</evidence>
<dbReference type="InterPro" id="IPR035952">
    <property type="entry name" value="Rhomboid-like_sf"/>
</dbReference>
<dbReference type="Gene3D" id="1.20.1540.10">
    <property type="entry name" value="Rhomboid-like"/>
    <property type="match status" value="1"/>
</dbReference>
<accession>A0A2U1Q604</accession>
<dbReference type="PANTHER" id="PTHR43731:SF14">
    <property type="entry name" value="PRESENILIN-ASSOCIATED RHOMBOID-LIKE PROTEIN, MITOCHONDRIAL"/>
    <property type="match status" value="1"/>
</dbReference>
<dbReference type="EMBL" id="PKPP01000387">
    <property type="protein sequence ID" value="PWA93417.1"/>
    <property type="molecule type" value="Genomic_DNA"/>
</dbReference>
<sequence length="132" mass="14381">MSYEAVFLIWQVADPEFMMQNFTIVHKFGPKFLLKLYLAGAIAGSSFFLLERASIKDGSGDSEIPMLGASAAVTAIVLLDLFYIPTKKKYSLLEFIMYSASILLRGEGGSVHLGGAAVAAIVCARLMMKKHL</sequence>
<dbReference type="GO" id="GO:0016020">
    <property type="term" value="C:membrane"/>
    <property type="evidence" value="ECO:0007669"/>
    <property type="project" value="UniProtKB-SubCell"/>
</dbReference>
<feature type="transmembrane region" description="Helical" evidence="7">
    <location>
        <begin position="109"/>
        <end position="128"/>
    </location>
</feature>
<evidence type="ECO:0000256" key="5">
    <source>
        <dbReference type="ARBA" id="ARBA00022989"/>
    </source>
</evidence>
<dbReference type="AlphaFoldDB" id="A0A2U1Q604"/>
<comment type="caution">
    <text evidence="9">The sequence shown here is derived from an EMBL/GenBank/DDBJ whole genome shotgun (WGS) entry which is preliminary data.</text>
</comment>
<feature type="transmembrane region" description="Helical" evidence="7">
    <location>
        <begin position="32"/>
        <end position="50"/>
    </location>
</feature>
<evidence type="ECO:0000256" key="6">
    <source>
        <dbReference type="ARBA" id="ARBA00023136"/>
    </source>
</evidence>
<proteinExistence type="inferred from homology"/>
<dbReference type="STRING" id="35608.A0A2U1Q604"/>
<dbReference type="InterPro" id="IPR050925">
    <property type="entry name" value="Rhomboid_protease_S54"/>
</dbReference>
<keyword evidence="5 7" id="KW-1133">Transmembrane helix</keyword>
<name>A0A2U1Q604_ARTAN</name>
<dbReference type="Proteomes" id="UP000245207">
    <property type="component" value="Unassembled WGS sequence"/>
</dbReference>